<organism evidence="2 3">
    <name type="scientific">candidate division WWE3 bacterium</name>
    <dbReference type="NCBI Taxonomy" id="2053526"/>
    <lineage>
        <taxon>Bacteria</taxon>
        <taxon>Katanobacteria</taxon>
    </lineage>
</organism>
<dbReference type="EMBL" id="JAGQKY010000012">
    <property type="protein sequence ID" value="MCA9397288.1"/>
    <property type="molecule type" value="Genomic_DNA"/>
</dbReference>
<protein>
    <submittedName>
        <fullName evidence="2">Uncharacterized protein</fullName>
    </submittedName>
</protein>
<dbReference type="Proteomes" id="UP000699691">
    <property type="component" value="Unassembled WGS sequence"/>
</dbReference>
<keyword evidence="1" id="KW-0812">Transmembrane</keyword>
<evidence type="ECO:0000256" key="1">
    <source>
        <dbReference type="SAM" id="Phobius"/>
    </source>
</evidence>
<dbReference type="AlphaFoldDB" id="A0A955RWQ3"/>
<evidence type="ECO:0000313" key="2">
    <source>
        <dbReference type="EMBL" id="MCA9397288.1"/>
    </source>
</evidence>
<evidence type="ECO:0000313" key="3">
    <source>
        <dbReference type="Proteomes" id="UP000699691"/>
    </source>
</evidence>
<comment type="caution">
    <text evidence="2">The sequence shown here is derived from an EMBL/GenBank/DDBJ whole genome shotgun (WGS) entry which is preliminary data.</text>
</comment>
<reference evidence="2" key="2">
    <citation type="journal article" date="2021" name="Microbiome">
        <title>Successional dynamics and alternative stable states in a saline activated sludge microbial community over 9 years.</title>
        <authorList>
            <person name="Wang Y."/>
            <person name="Ye J."/>
            <person name="Ju F."/>
            <person name="Liu L."/>
            <person name="Boyd J.A."/>
            <person name="Deng Y."/>
            <person name="Parks D.H."/>
            <person name="Jiang X."/>
            <person name="Yin X."/>
            <person name="Woodcroft B.J."/>
            <person name="Tyson G.W."/>
            <person name="Hugenholtz P."/>
            <person name="Polz M.F."/>
            <person name="Zhang T."/>
        </authorList>
    </citation>
    <scope>NUCLEOTIDE SEQUENCE</scope>
    <source>
        <strain evidence="2">HKST-UBA02</strain>
    </source>
</reference>
<keyword evidence="1" id="KW-1133">Transmembrane helix</keyword>
<feature type="transmembrane region" description="Helical" evidence="1">
    <location>
        <begin position="6"/>
        <end position="28"/>
    </location>
</feature>
<accession>A0A955RWQ3</accession>
<sequence length="76" mass="8643">MKLSNIVKLFLVGLAIVLTSSILVWRYFRQPDMLIASFEDCVAAGYPILESYPEQCNTPDGRHFVRQISPIESPEK</sequence>
<gene>
    <name evidence="2" type="ORF">KC573_00515</name>
</gene>
<name>A0A955RWQ3_UNCKA</name>
<reference evidence="2" key="1">
    <citation type="submission" date="2020-04" db="EMBL/GenBank/DDBJ databases">
        <authorList>
            <person name="Zhang T."/>
        </authorList>
    </citation>
    <scope>NUCLEOTIDE SEQUENCE</scope>
    <source>
        <strain evidence="2">HKST-UBA02</strain>
    </source>
</reference>
<proteinExistence type="predicted"/>
<keyword evidence="1" id="KW-0472">Membrane</keyword>